<keyword evidence="6" id="KW-1185">Reference proteome</keyword>
<proteinExistence type="predicted"/>
<feature type="compositionally biased region" description="Basic and acidic residues" evidence="4">
    <location>
        <begin position="58"/>
        <end position="69"/>
    </location>
</feature>
<evidence type="ECO:0000313" key="6">
    <source>
        <dbReference type="Proteomes" id="UP000838756"/>
    </source>
</evidence>
<feature type="region of interest" description="Disordered" evidence="4">
    <location>
        <begin position="1"/>
        <end position="213"/>
    </location>
</feature>
<gene>
    <name evidence="5" type="primary">jg3914</name>
    <name evidence="5" type="ORF">PAEG_LOCUS18005</name>
</gene>
<accession>A0A8S4RWZ0</accession>
<dbReference type="EMBL" id="CAKXAJ010025582">
    <property type="protein sequence ID" value="CAH2241578.1"/>
    <property type="molecule type" value="Genomic_DNA"/>
</dbReference>
<dbReference type="InterPro" id="IPR015943">
    <property type="entry name" value="WD40/YVTN_repeat-like_dom_sf"/>
</dbReference>
<dbReference type="OrthoDB" id="4869960at2759"/>
<feature type="compositionally biased region" description="Polar residues" evidence="4">
    <location>
        <begin position="178"/>
        <end position="190"/>
    </location>
</feature>
<evidence type="ECO:0000256" key="2">
    <source>
        <dbReference type="ARBA" id="ARBA00022737"/>
    </source>
</evidence>
<evidence type="ECO:0000256" key="3">
    <source>
        <dbReference type="PROSITE-ProRule" id="PRU00221"/>
    </source>
</evidence>
<dbReference type="Proteomes" id="UP000838756">
    <property type="component" value="Unassembled WGS sequence"/>
</dbReference>
<keyword evidence="2" id="KW-0677">Repeat</keyword>
<organism evidence="5 6">
    <name type="scientific">Pararge aegeria aegeria</name>
    <dbReference type="NCBI Taxonomy" id="348720"/>
    <lineage>
        <taxon>Eukaryota</taxon>
        <taxon>Metazoa</taxon>
        <taxon>Ecdysozoa</taxon>
        <taxon>Arthropoda</taxon>
        <taxon>Hexapoda</taxon>
        <taxon>Insecta</taxon>
        <taxon>Pterygota</taxon>
        <taxon>Neoptera</taxon>
        <taxon>Endopterygota</taxon>
        <taxon>Lepidoptera</taxon>
        <taxon>Glossata</taxon>
        <taxon>Ditrysia</taxon>
        <taxon>Papilionoidea</taxon>
        <taxon>Nymphalidae</taxon>
        <taxon>Satyrinae</taxon>
        <taxon>Satyrini</taxon>
        <taxon>Parargina</taxon>
        <taxon>Pararge</taxon>
    </lineage>
</organism>
<feature type="compositionally biased region" description="Polar residues" evidence="4">
    <location>
        <begin position="29"/>
        <end position="42"/>
    </location>
</feature>
<sequence length="666" mass="73943">MENNSSSGDENKNSPESPNLGSKKVKLNDGSSQDSVKETASGSKEEKDENVDSGVSADKSESTSSDDRATAAVEGPVNNEVVTVAPSSSNIRAIFLNIRHPRRTRFYRKRKIHGRGQSDSDASSRDSDDLSVEEIPERSMNVTLDLDTASDFSNGSPSPSGSSSSSSTTTSSDSNDSYESNGIIQATGITDSGDPPTWYRPNGDQNEDQGKMPSVLLKTQPKHKYQILREVINREMGLTFPCGKTIQNDLMFERKFYGSLHAVYRMEKLHALVKHRGCVNAINFHPEGRLLASGSDDTTVIIWDWAKKTPLQTIKTGHKSNVFQSKFLYLNAQSQLNIVTCARDGQVRLLQCPTSGGSPTRRRLASHKRAAHKLHVSAADPHVVVSAGEDGLVIMSDVRVEHTVKNFHLCSFPLYSMAGHPLNKHQLLLAGQDKFVQVYDTRRATQPVAMYCPGHFHDAPAQGLRRKSAMHLTCAVYNHDGTEILGSYNDEDIYLFDVQKDVYNKDSTDVKDGYTHRYSGHRNIATFKGVSFFGPKSEYIVSGSDCSYIYIWEKESQAIVQWMEGDLNGVVNCIETHPRFPVMATSGLDKDVKIWIPKKENDPDFKGMKKVVRENSFSPHRPLFNDFLPSLYSAWRNDSRTNHPDNDTLPPHGGNIEFDGNVCTAV</sequence>
<protein>
    <submittedName>
        <fullName evidence="5">Jg3914 protein</fullName>
    </submittedName>
</protein>
<dbReference type="Pfam" id="PF00400">
    <property type="entry name" value="WD40"/>
    <property type="match status" value="3"/>
</dbReference>
<dbReference type="SMART" id="SM00320">
    <property type="entry name" value="WD40"/>
    <property type="match status" value="7"/>
</dbReference>
<dbReference type="PROSITE" id="PS50294">
    <property type="entry name" value="WD_REPEATS_REGION"/>
    <property type="match status" value="1"/>
</dbReference>
<evidence type="ECO:0000256" key="4">
    <source>
        <dbReference type="SAM" id="MobiDB-lite"/>
    </source>
</evidence>
<dbReference type="PROSITE" id="PS50082">
    <property type="entry name" value="WD_REPEATS_2"/>
    <property type="match status" value="1"/>
</dbReference>
<dbReference type="PANTHER" id="PTHR15574:SF21">
    <property type="entry name" value="DDB1- AND CUL4-ASSOCIATED FACTOR 8"/>
    <property type="match status" value="1"/>
</dbReference>
<dbReference type="GO" id="GO:0005737">
    <property type="term" value="C:cytoplasm"/>
    <property type="evidence" value="ECO:0007669"/>
    <property type="project" value="TreeGrafter"/>
</dbReference>
<dbReference type="InterPro" id="IPR001680">
    <property type="entry name" value="WD40_rpt"/>
</dbReference>
<reference evidence="5" key="1">
    <citation type="submission" date="2022-03" db="EMBL/GenBank/DDBJ databases">
        <authorList>
            <person name="Lindestad O."/>
        </authorList>
    </citation>
    <scope>NUCLEOTIDE SEQUENCE</scope>
</reference>
<feature type="compositionally biased region" description="Basic and acidic residues" evidence="4">
    <location>
        <begin position="116"/>
        <end position="128"/>
    </location>
</feature>
<keyword evidence="1 3" id="KW-0853">WD repeat</keyword>
<feature type="compositionally biased region" description="Polar residues" evidence="4">
    <location>
        <begin position="1"/>
        <end position="20"/>
    </location>
</feature>
<feature type="compositionally biased region" description="Low complexity" evidence="4">
    <location>
        <begin position="153"/>
        <end position="177"/>
    </location>
</feature>
<evidence type="ECO:0000256" key="1">
    <source>
        <dbReference type="ARBA" id="ARBA00022574"/>
    </source>
</evidence>
<dbReference type="InterPro" id="IPR045151">
    <property type="entry name" value="DCAF8"/>
</dbReference>
<dbReference type="InterPro" id="IPR036322">
    <property type="entry name" value="WD40_repeat_dom_sf"/>
</dbReference>
<feature type="repeat" description="WD" evidence="3">
    <location>
        <begin position="272"/>
        <end position="313"/>
    </location>
</feature>
<dbReference type="SUPFAM" id="SSF50978">
    <property type="entry name" value="WD40 repeat-like"/>
    <property type="match status" value="1"/>
</dbReference>
<evidence type="ECO:0000313" key="5">
    <source>
        <dbReference type="EMBL" id="CAH2241578.1"/>
    </source>
</evidence>
<dbReference type="Gene3D" id="2.130.10.10">
    <property type="entry name" value="YVTN repeat-like/Quinoprotein amine dehydrogenase"/>
    <property type="match status" value="1"/>
</dbReference>
<name>A0A8S4RWZ0_9NEOP</name>
<feature type="compositionally biased region" description="Basic residues" evidence="4">
    <location>
        <begin position="99"/>
        <end position="114"/>
    </location>
</feature>
<comment type="caution">
    <text evidence="5">The sequence shown here is derived from an EMBL/GenBank/DDBJ whole genome shotgun (WGS) entry which is preliminary data.</text>
</comment>
<dbReference type="GO" id="GO:0080008">
    <property type="term" value="C:Cul4-RING E3 ubiquitin ligase complex"/>
    <property type="evidence" value="ECO:0007669"/>
    <property type="project" value="TreeGrafter"/>
</dbReference>
<dbReference type="AlphaFoldDB" id="A0A8S4RWZ0"/>
<dbReference type="PANTHER" id="PTHR15574">
    <property type="entry name" value="WD REPEAT DOMAIN-CONTAINING FAMILY"/>
    <property type="match status" value="1"/>
</dbReference>